<evidence type="ECO:0000313" key="5">
    <source>
        <dbReference type="Proteomes" id="UP000559809"/>
    </source>
</evidence>
<evidence type="ECO:0000259" key="2">
    <source>
        <dbReference type="Pfam" id="PF03981"/>
    </source>
</evidence>
<dbReference type="InterPro" id="IPR021150">
    <property type="entry name" value="Ubiq_cyt_c_chap"/>
</dbReference>
<gene>
    <name evidence="4" type="ORF">H0A72_21205</name>
</gene>
<keyword evidence="5" id="KW-1185">Reference proteome</keyword>
<accession>A0A853G7W0</accession>
<proteinExistence type="inferred from homology"/>
<protein>
    <submittedName>
        <fullName evidence="4">DUF3944 domain-containing protein</fullName>
    </submittedName>
</protein>
<dbReference type="Proteomes" id="UP000559809">
    <property type="component" value="Unassembled WGS sequence"/>
</dbReference>
<sequence>MAYREDEGLAFLQYMQDQELDNLVSLLIYDKDGKKWISESLSRKNGYKQHNPKHSLYWQDIAEEIQRYGANGIITQLRGGKGVLYKEVLTDVCDRLKVNYNPKAETGAIENNLLMKILTDSIEKMSSDDVRKIMDDLGIKNLNTLSGEALVSAFQAMFIAGGFKSYQLTLIVVNAISRAMLGRGLTFAGNAALTRAASIFAGPIGWAVTGVWTAFDLAGPAYRVTIPAVIHVAMLRKRSLLEKDGVGAELAKEMGI</sequence>
<dbReference type="Pfam" id="PF13099">
    <property type="entry name" value="DUF3944"/>
    <property type="match status" value="1"/>
</dbReference>
<dbReference type="RefSeq" id="WP_180158507.1">
    <property type="nucleotide sequence ID" value="NZ_JACCEM010000017.1"/>
</dbReference>
<dbReference type="InterPro" id="IPR025217">
    <property type="entry name" value="DUF3944"/>
</dbReference>
<comment type="caution">
    <text evidence="4">The sequence shown here is derived from an EMBL/GenBank/DDBJ whole genome shotgun (WGS) entry which is preliminary data.</text>
</comment>
<evidence type="ECO:0000259" key="3">
    <source>
        <dbReference type="Pfam" id="PF13099"/>
    </source>
</evidence>
<evidence type="ECO:0000313" key="4">
    <source>
        <dbReference type="EMBL" id="NYT51832.1"/>
    </source>
</evidence>
<organism evidence="4 5">
    <name type="scientific">Parapusillimonas granuli</name>
    <dbReference type="NCBI Taxonomy" id="380911"/>
    <lineage>
        <taxon>Bacteria</taxon>
        <taxon>Pseudomonadati</taxon>
        <taxon>Pseudomonadota</taxon>
        <taxon>Betaproteobacteria</taxon>
        <taxon>Burkholderiales</taxon>
        <taxon>Alcaligenaceae</taxon>
        <taxon>Parapusillimonas</taxon>
    </lineage>
</organism>
<comment type="similarity">
    <text evidence="1">Belongs to the UPF0174 family.</text>
</comment>
<dbReference type="EMBL" id="JACCEM010000017">
    <property type="protein sequence ID" value="NYT51832.1"/>
    <property type="molecule type" value="Genomic_DNA"/>
</dbReference>
<name>A0A853G7W0_9BURK</name>
<feature type="domain" description="Ubiquinol-cytochrome c chaperone" evidence="2">
    <location>
        <begin position="58"/>
        <end position="227"/>
    </location>
</feature>
<reference evidence="4 5" key="1">
    <citation type="submission" date="2020-07" db="EMBL/GenBank/DDBJ databases">
        <title>Taxonomic revisions and descriptions of new bacterial species based on genomic comparisons in the high-G+C-content subgroup of the family Alcaligenaceae.</title>
        <authorList>
            <person name="Szabo A."/>
            <person name="Felfoldi T."/>
        </authorList>
    </citation>
    <scope>NUCLEOTIDE SEQUENCE [LARGE SCALE GENOMIC DNA]</scope>
    <source>
        <strain evidence="4 5">LMG 24012</strain>
    </source>
</reference>
<dbReference type="Pfam" id="PF03981">
    <property type="entry name" value="Ubiq_cyt_C_chap"/>
    <property type="match status" value="1"/>
</dbReference>
<evidence type="ECO:0000256" key="1">
    <source>
        <dbReference type="ARBA" id="ARBA00006436"/>
    </source>
</evidence>
<dbReference type="AlphaFoldDB" id="A0A853G7W0"/>
<feature type="domain" description="DUF3944" evidence="3">
    <location>
        <begin position="3"/>
        <end position="35"/>
    </location>
</feature>